<dbReference type="SUPFAM" id="SSF51735">
    <property type="entry name" value="NAD(P)-binding Rossmann-fold domains"/>
    <property type="match status" value="1"/>
</dbReference>
<feature type="domain" description="Ketopantoate reductase N-terminal" evidence="1">
    <location>
        <begin position="3"/>
        <end position="95"/>
    </location>
</feature>
<keyword evidence="3" id="KW-1185">Reference proteome</keyword>
<dbReference type="Gene3D" id="3.40.50.720">
    <property type="entry name" value="NAD(P)-binding Rossmann-like Domain"/>
    <property type="match status" value="1"/>
</dbReference>
<dbReference type="Pfam" id="PF02558">
    <property type="entry name" value="ApbA"/>
    <property type="match status" value="1"/>
</dbReference>
<accession>A0A1M6H771</accession>
<dbReference type="AlphaFoldDB" id="A0A1M6H771"/>
<dbReference type="Proteomes" id="UP000184536">
    <property type="component" value="Unassembled WGS sequence"/>
</dbReference>
<protein>
    <submittedName>
        <fullName evidence="2">Ketopantoate reductase PanE/ApbA</fullName>
    </submittedName>
</protein>
<dbReference type="STRING" id="1121919.SAMN02745975_01468"/>
<name>A0A1M6H771_9FIRM</name>
<dbReference type="OrthoDB" id="9793586at2"/>
<sequence>MKIAILGAGAIGSLLGGLLAEDGNEVWLIDIWKEHLERITREGLRIESSWRKRVIKGIQTAESAGEVGKVDLVILLVKSYATEQALIKNLDLLKKTPAFLRCKRVLEI</sequence>
<dbReference type="InterPro" id="IPR036291">
    <property type="entry name" value="NAD(P)-bd_dom_sf"/>
</dbReference>
<evidence type="ECO:0000313" key="3">
    <source>
        <dbReference type="Proteomes" id="UP000184536"/>
    </source>
</evidence>
<reference evidence="3" key="1">
    <citation type="submission" date="2016-11" db="EMBL/GenBank/DDBJ databases">
        <authorList>
            <person name="Varghese N."/>
            <person name="Submissions S."/>
        </authorList>
    </citation>
    <scope>NUCLEOTIDE SEQUENCE [LARGE SCALE GENOMIC DNA]</scope>
    <source>
        <strain evidence="3">DSM 17957</strain>
    </source>
</reference>
<proteinExistence type="predicted"/>
<evidence type="ECO:0000313" key="2">
    <source>
        <dbReference type="EMBL" id="SHJ18032.1"/>
    </source>
</evidence>
<organism evidence="2 3">
    <name type="scientific">Geosporobacter subterraneus DSM 17957</name>
    <dbReference type="NCBI Taxonomy" id="1121919"/>
    <lineage>
        <taxon>Bacteria</taxon>
        <taxon>Bacillati</taxon>
        <taxon>Bacillota</taxon>
        <taxon>Clostridia</taxon>
        <taxon>Peptostreptococcales</taxon>
        <taxon>Thermotaleaceae</taxon>
        <taxon>Geosporobacter</taxon>
    </lineage>
</organism>
<evidence type="ECO:0000259" key="1">
    <source>
        <dbReference type="Pfam" id="PF02558"/>
    </source>
</evidence>
<dbReference type="InterPro" id="IPR013332">
    <property type="entry name" value="KPR_N"/>
</dbReference>
<gene>
    <name evidence="2" type="ORF">SAMN02745975_01468</name>
</gene>
<dbReference type="EMBL" id="FQZV01000016">
    <property type="protein sequence ID" value="SHJ18032.1"/>
    <property type="molecule type" value="Genomic_DNA"/>
</dbReference>